<keyword evidence="3" id="KW-1185">Reference proteome</keyword>
<dbReference type="InterPro" id="IPR029045">
    <property type="entry name" value="ClpP/crotonase-like_dom_sf"/>
</dbReference>
<feature type="signal peptide" evidence="1">
    <location>
        <begin position="1"/>
        <end position="22"/>
    </location>
</feature>
<proteinExistence type="predicted"/>
<accession>A0ABS0HDW4</accession>
<dbReference type="Gene3D" id="3.90.226.10">
    <property type="entry name" value="2-enoyl-CoA Hydratase, Chain A, domain 1"/>
    <property type="match status" value="1"/>
</dbReference>
<comment type="caution">
    <text evidence="2">The sequence shown here is derived from an EMBL/GenBank/DDBJ whole genome shotgun (WGS) entry which is preliminary data.</text>
</comment>
<name>A0ABS0HDW4_9SPHN</name>
<evidence type="ECO:0000256" key="1">
    <source>
        <dbReference type="SAM" id="SignalP"/>
    </source>
</evidence>
<organism evidence="2 3">
    <name type="scientific">Novosphingobium jiangmenense</name>
    <dbReference type="NCBI Taxonomy" id="2791981"/>
    <lineage>
        <taxon>Bacteria</taxon>
        <taxon>Pseudomonadati</taxon>
        <taxon>Pseudomonadota</taxon>
        <taxon>Alphaproteobacteria</taxon>
        <taxon>Sphingomonadales</taxon>
        <taxon>Sphingomonadaceae</taxon>
        <taxon>Novosphingobium</taxon>
    </lineage>
</organism>
<keyword evidence="1" id="KW-0732">Signal</keyword>
<protein>
    <submittedName>
        <fullName evidence="2">Uncharacterized protein</fullName>
    </submittedName>
</protein>
<evidence type="ECO:0000313" key="3">
    <source>
        <dbReference type="Proteomes" id="UP000600799"/>
    </source>
</evidence>
<dbReference type="RefSeq" id="WP_196274819.1">
    <property type="nucleotide sequence ID" value="NZ_JADQDC010000003.1"/>
</dbReference>
<sequence length="242" mass="26195">MRGKWLGALLAGLALLPTQATAQNVFCGPDAGSVPQAKEYYSKTTLFVPLSREGRKILLIAGAVNADAGPRLASALSANPEVEEVWLNSPGGAVVGGLAMGRELRRRGLLVRVPSRFLCESSCTLAFLGGAIRQVDPDGHYGIHMFSRFFDLNDAFAEFGDLVTKFSKLEKAKGRKVAVEQIQADLMANEQSTAMLAGQLARYLVEMSASLEFLTGMFGQQQTGICYLTRDGLRRYNVVNSE</sequence>
<dbReference type="Proteomes" id="UP000600799">
    <property type="component" value="Unassembled WGS sequence"/>
</dbReference>
<evidence type="ECO:0000313" key="2">
    <source>
        <dbReference type="EMBL" id="MBF9150464.1"/>
    </source>
</evidence>
<dbReference type="EMBL" id="JADQDC010000003">
    <property type="protein sequence ID" value="MBF9150464.1"/>
    <property type="molecule type" value="Genomic_DNA"/>
</dbReference>
<reference evidence="2 3" key="1">
    <citation type="submission" date="2020-11" db="EMBL/GenBank/DDBJ databases">
        <title>The genome sequence of Novosphingobium sp. 1Y9A.</title>
        <authorList>
            <person name="Liu Y."/>
        </authorList>
    </citation>
    <scope>NUCLEOTIDE SEQUENCE [LARGE SCALE GENOMIC DNA]</scope>
    <source>
        <strain evidence="2 3">1Y9A</strain>
    </source>
</reference>
<feature type="chain" id="PRO_5047328249" evidence="1">
    <location>
        <begin position="23"/>
        <end position="242"/>
    </location>
</feature>
<dbReference type="SUPFAM" id="SSF52096">
    <property type="entry name" value="ClpP/crotonase"/>
    <property type="match status" value="1"/>
</dbReference>
<gene>
    <name evidence="2" type="ORF">I2488_05575</name>
</gene>